<protein>
    <submittedName>
        <fullName evidence="1">Uncharacterized protein</fullName>
    </submittedName>
</protein>
<gene>
    <name evidence="1" type="ORF">JCGZ_19556</name>
</gene>
<dbReference type="EMBL" id="KK914810">
    <property type="protein sequence ID" value="KDP27664.1"/>
    <property type="molecule type" value="Genomic_DNA"/>
</dbReference>
<keyword evidence="2" id="KW-1185">Reference proteome</keyword>
<reference evidence="1 2" key="1">
    <citation type="journal article" date="2014" name="PLoS ONE">
        <title>Global Analysis of Gene Expression Profiles in Physic Nut (Jatropha curcas L.) Seedlings Exposed to Salt Stress.</title>
        <authorList>
            <person name="Zhang L."/>
            <person name="Zhang C."/>
            <person name="Wu P."/>
            <person name="Chen Y."/>
            <person name="Li M."/>
            <person name="Jiang H."/>
            <person name="Wu G."/>
        </authorList>
    </citation>
    <scope>NUCLEOTIDE SEQUENCE [LARGE SCALE GENOMIC DNA]</scope>
    <source>
        <strain evidence="2">cv. GZQX0401</strain>
        <tissue evidence="1">Young leaves</tissue>
    </source>
</reference>
<sequence length="60" mass="6911">MAQRASFAGLYTVRPDQRLFRKITENMPIWYLKCPECRNDHGTGPGIFFGDLELPKTPPE</sequence>
<organism evidence="1 2">
    <name type="scientific">Jatropha curcas</name>
    <name type="common">Barbados nut</name>
    <dbReference type="NCBI Taxonomy" id="180498"/>
    <lineage>
        <taxon>Eukaryota</taxon>
        <taxon>Viridiplantae</taxon>
        <taxon>Streptophyta</taxon>
        <taxon>Embryophyta</taxon>
        <taxon>Tracheophyta</taxon>
        <taxon>Spermatophyta</taxon>
        <taxon>Magnoliopsida</taxon>
        <taxon>eudicotyledons</taxon>
        <taxon>Gunneridae</taxon>
        <taxon>Pentapetalae</taxon>
        <taxon>rosids</taxon>
        <taxon>fabids</taxon>
        <taxon>Malpighiales</taxon>
        <taxon>Euphorbiaceae</taxon>
        <taxon>Crotonoideae</taxon>
        <taxon>Jatropheae</taxon>
        <taxon>Jatropha</taxon>
    </lineage>
</organism>
<evidence type="ECO:0000313" key="2">
    <source>
        <dbReference type="Proteomes" id="UP000027138"/>
    </source>
</evidence>
<dbReference type="Proteomes" id="UP000027138">
    <property type="component" value="Unassembled WGS sequence"/>
</dbReference>
<accession>A0A067K784</accession>
<evidence type="ECO:0000313" key="1">
    <source>
        <dbReference type="EMBL" id="KDP27664.1"/>
    </source>
</evidence>
<proteinExistence type="predicted"/>
<name>A0A067K784_JATCU</name>
<dbReference type="AlphaFoldDB" id="A0A067K784"/>